<dbReference type="Proteomes" id="UP000827092">
    <property type="component" value="Unassembled WGS sequence"/>
</dbReference>
<evidence type="ECO:0000313" key="2">
    <source>
        <dbReference type="Proteomes" id="UP000827092"/>
    </source>
</evidence>
<dbReference type="AlphaFoldDB" id="A0AAV6W124"/>
<accession>A0AAV6W124</accession>
<keyword evidence="2" id="KW-1185">Reference proteome</keyword>
<reference evidence="1 2" key="1">
    <citation type="journal article" date="2022" name="Nat. Ecol. Evol.">
        <title>A masculinizing supergene underlies an exaggerated male reproductive morph in a spider.</title>
        <authorList>
            <person name="Hendrickx F."/>
            <person name="De Corte Z."/>
            <person name="Sonet G."/>
            <person name="Van Belleghem S.M."/>
            <person name="Kostlbacher S."/>
            <person name="Vangestel C."/>
        </authorList>
    </citation>
    <scope>NUCLEOTIDE SEQUENCE [LARGE SCALE GENOMIC DNA]</scope>
    <source>
        <strain evidence="1">W744_W776</strain>
    </source>
</reference>
<organism evidence="1 2">
    <name type="scientific">Oedothorax gibbosus</name>
    <dbReference type="NCBI Taxonomy" id="931172"/>
    <lineage>
        <taxon>Eukaryota</taxon>
        <taxon>Metazoa</taxon>
        <taxon>Ecdysozoa</taxon>
        <taxon>Arthropoda</taxon>
        <taxon>Chelicerata</taxon>
        <taxon>Arachnida</taxon>
        <taxon>Araneae</taxon>
        <taxon>Araneomorphae</taxon>
        <taxon>Entelegynae</taxon>
        <taxon>Araneoidea</taxon>
        <taxon>Linyphiidae</taxon>
        <taxon>Erigoninae</taxon>
        <taxon>Oedothorax</taxon>
    </lineage>
</organism>
<dbReference type="EMBL" id="JAFNEN010000002">
    <property type="protein sequence ID" value="KAG8201833.1"/>
    <property type="molecule type" value="Genomic_DNA"/>
</dbReference>
<name>A0AAV6W124_9ARAC</name>
<proteinExistence type="predicted"/>
<comment type="caution">
    <text evidence="1">The sequence shown here is derived from an EMBL/GenBank/DDBJ whole genome shotgun (WGS) entry which is preliminary data.</text>
</comment>
<evidence type="ECO:0000313" key="1">
    <source>
        <dbReference type="EMBL" id="KAG8201833.1"/>
    </source>
</evidence>
<gene>
    <name evidence="1" type="ORF">JTE90_027313</name>
</gene>
<sequence>MIQNRLERAPSFTTVDISPKIPANDTPVLSNPCHIITDGWSAIFPKSSFLLPIATKDSVFPCVLSTFPEIDSMFRIRIGKKSDTLRV</sequence>
<protein>
    <submittedName>
        <fullName evidence="1">Uncharacterized protein</fullName>
    </submittedName>
</protein>